<sequence length="142" mass="16530">MDALPDGKSRVDQETEGIMLVSLGCFCGPKLSFKNIGRGAETLPFDWMRTRHEGLVHFLQNGWDERTNFNGFFEFTSKKVVPGCQMTTYRDYFHSFWHDDPTDPGMHERYKRRIKRFNSIDARSEAVLFVRTIPSTSELDQV</sequence>
<dbReference type="InterPro" id="IPR014903">
    <property type="entry name" value="DUF1796"/>
</dbReference>
<evidence type="ECO:0000313" key="2">
    <source>
        <dbReference type="Proteomes" id="UP001178507"/>
    </source>
</evidence>
<dbReference type="Pfam" id="PF08795">
    <property type="entry name" value="DUF1796"/>
    <property type="match status" value="1"/>
</dbReference>
<dbReference type="AlphaFoldDB" id="A0AA36IZY9"/>
<evidence type="ECO:0000313" key="1">
    <source>
        <dbReference type="EMBL" id="CAJ1395983.1"/>
    </source>
</evidence>
<dbReference type="EMBL" id="CAUJNA010003216">
    <property type="protein sequence ID" value="CAJ1395983.1"/>
    <property type="molecule type" value="Genomic_DNA"/>
</dbReference>
<name>A0AA36IZY9_9DINO</name>
<keyword evidence="2" id="KW-1185">Reference proteome</keyword>
<accession>A0AA36IZY9</accession>
<reference evidence="1" key="1">
    <citation type="submission" date="2023-08" db="EMBL/GenBank/DDBJ databases">
        <authorList>
            <person name="Chen Y."/>
            <person name="Shah S."/>
            <person name="Dougan E. K."/>
            <person name="Thang M."/>
            <person name="Chan C."/>
        </authorList>
    </citation>
    <scope>NUCLEOTIDE SEQUENCE</scope>
</reference>
<comment type="caution">
    <text evidence="1">The sequence shown here is derived from an EMBL/GenBank/DDBJ whole genome shotgun (WGS) entry which is preliminary data.</text>
</comment>
<gene>
    <name evidence="1" type="ORF">EVOR1521_LOCUS20282</name>
</gene>
<dbReference type="Proteomes" id="UP001178507">
    <property type="component" value="Unassembled WGS sequence"/>
</dbReference>
<organism evidence="1 2">
    <name type="scientific">Effrenium voratum</name>
    <dbReference type="NCBI Taxonomy" id="2562239"/>
    <lineage>
        <taxon>Eukaryota</taxon>
        <taxon>Sar</taxon>
        <taxon>Alveolata</taxon>
        <taxon>Dinophyceae</taxon>
        <taxon>Suessiales</taxon>
        <taxon>Symbiodiniaceae</taxon>
        <taxon>Effrenium</taxon>
    </lineage>
</organism>
<protein>
    <submittedName>
        <fullName evidence="1">Uncharacterized protein</fullName>
    </submittedName>
</protein>
<proteinExistence type="predicted"/>